<dbReference type="Pfam" id="PF00389">
    <property type="entry name" value="2-Hacid_dh"/>
    <property type="match status" value="1"/>
</dbReference>
<dbReference type="PROSITE" id="PS00671">
    <property type="entry name" value="D_2_HYDROXYACID_DH_3"/>
    <property type="match status" value="1"/>
</dbReference>
<dbReference type="GO" id="GO:0016618">
    <property type="term" value="F:hydroxypyruvate reductase [NAD(P)H] activity"/>
    <property type="evidence" value="ECO:0007669"/>
    <property type="project" value="TreeGrafter"/>
</dbReference>
<evidence type="ECO:0000313" key="5">
    <source>
        <dbReference type="EMBL" id="ABW01681.1"/>
    </source>
</evidence>
<dbReference type="InterPro" id="IPR050223">
    <property type="entry name" value="D-isomer_2-hydroxyacid_DH"/>
</dbReference>
<dbReference type="PANTHER" id="PTHR10996:SF283">
    <property type="entry name" value="GLYOXYLATE_HYDROXYPYRUVATE REDUCTASE B"/>
    <property type="match status" value="1"/>
</dbReference>
<dbReference type="FunFam" id="3.40.50.720:FF:000462">
    <property type="entry name" value="Glyoxylate reductase (NADP+)"/>
    <property type="match status" value="1"/>
</dbReference>
<dbReference type="InterPro" id="IPR006139">
    <property type="entry name" value="D-isomer_2_OHA_DH_cat_dom"/>
</dbReference>
<dbReference type="Pfam" id="PF02826">
    <property type="entry name" value="2-Hacid_dh_C"/>
    <property type="match status" value="1"/>
</dbReference>
<dbReference type="SUPFAM" id="SSF52283">
    <property type="entry name" value="Formate/glycerate dehydrogenase catalytic domain-like"/>
    <property type="match status" value="1"/>
</dbReference>
<dbReference type="InterPro" id="IPR029753">
    <property type="entry name" value="D-isomer_DH_CS"/>
</dbReference>
<dbReference type="PANTHER" id="PTHR10996">
    <property type="entry name" value="2-HYDROXYACID DEHYDROGENASE-RELATED"/>
    <property type="match status" value="1"/>
</dbReference>
<feature type="domain" description="D-isomer specific 2-hydroxyacid dehydrogenase catalytic" evidence="3">
    <location>
        <begin position="19"/>
        <end position="315"/>
    </location>
</feature>
<dbReference type="EMBL" id="CP000852">
    <property type="protein sequence ID" value="ABW01681.1"/>
    <property type="molecule type" value="Genomic_DNA"/>
</dbReference>
<proteinExistence type="inferred from homology"/>
<evidence type="ECO:0000256" key="2">
    <source>
        <dbReference type="RuleBase" id="RU003719"/>
    </source>
</evidence>
<dbReference type="GO" id="GO:0051287">
    <property type="term" value="F:NAD binding"/>
    <property type="evidence" value="ECO:0007669"/>
    <property type="project" value="InterPro"/>
</dbReference>
<gene>
    <name evidence="5" type="ordered locus">Cmaq_0846</name>
</gene>
<keyword evidence="1 2" id="KW-0560">Oxidoreductase</keyword>
<evidence type="ECO:0000256" key="1">
    <source>
        <dbReference type="ARBA" id="ARBA00023002"/>
    </source>
</evidence>
<dbReference type="HOGENOM" id="CLU_019796_1_3_2"/>
<dbReference type="eggNOG" id="arCOG01755">
    <property type="taxonomic scope" value="Archaea"/>
</dbReference>
<name>A8MD25_CALMQ</name>
<reference evidence="5 6" key="1">
    <citation type="submission" date="2007-10" db="EMBL/GenBank/DDBJ databases">
        <title>Complete sequence of Caldivirga maquilingensis IC-167.</title>
        <authorList>
            <consortium name="US DOE Joint Genome Institute"/>
            <person name="Copeland A."/>
            <person name="Lucas S."/>
            <person name="Lapidus A."/>
            <person name="Barry K."/>
            <person name="Glavina del Rio T."/>
            <person name="Dalin E."/>
            <person name="Tice H."/>
            <person name="Pitluck S."/>
            <person name="Saunders E."/>
            <person name="Brettin T."/>
            <person name="Bruce D."/>
            <person name="Detter J.C."/>
            <person name="Han C."/>
            <person name="Schmutz J."/>
            <person name="Larimer F."/>
            <person name="Land M."/>
            <person name="Hauser L."/>
            <person name="Kyrpides N."/>
            <person name="Ivanova N."/>
            <person name="Biddle J.F."/>
            <person name="Zhang Z."/>
            <person name="Fitz-Gibbon S.T."/>
            <person name="Lowe T.M."/>
            <person name="Saltikov C."/>
            <person name="House C.H."/>
            <person name="Richardson P."/>
        </authorList>
    </citation>
    <scope>NUCLEOTIDE SEQUENCE [LARGE SCALE GENOMIC DNA]</scope>
    <source>
        <strain evidence="6">ATCC 700844 / DSM 13496 / JCM 10307 / IC-167</strain>
    </source>
</reference>
<dbReference type="SUPFAM" id="SSF51735">
    <property type="entry name" value="NAD(P)-binding Rossmann-fold domains"/>
    <property type="match status" value="1"/>
</dbReference>
<dbReference type="Proteomes" id="UP000001137">
    <property type="component" value="Chromosome"/>
</dbReference>
<dbReference type="KEGG" id="cma:Cmaq_0846"/>
<dbReference type="InterPro" id="IPR006140">
    <property type="entry name" value="D-isomer_DH_NAD-bd"/>
</dbReference>
<sequence length="326" mass="36269">MYLTRSTFPKLLYDTLRNAGFDLEVWDNKGHGMWDRAAAPPRDVLRDAASRCDALVVTIGDRVDDYVLSNAKVKVIATYSVGYDHIDLDAATRRGIPVGYTPEVLVEAVADLAIGLIITLARRVIEGDRLVRSGEAYKVWGEFLGTEVWGKTLGILGLGNIGAAVARRAKAFNMNVIYWSRTRKPWIEVALGLRYVDLNELFRQSDYLVLTVALSKETYHIVNEERLRLMKNTSYLVNVARGAVVDTNALVKALKEGWIAGAALDVYEEEPIPNTHELIKLNNVILTPHIASATVETRNKMAEVTALNVINVLLKNTKPVYQANMS</sequence>
<dbReference type="STRING" id="397948.Cmaq_0846"/>
<keyword evidence="6" id="KW-1185">Reference proteome</keyword>
<protein>
    <submittedName>
        <fullName evidence="5">D-isomer specific 2-hydroxyacid dehydrogenase NAD-binding</fullName>
    </submittedName>
</protein>
<dbReference type="AlphaFoldDB" id="A8MD25"/>
<dbReference type="GO" id="GO:0005829">
    <property type="term" value="C:cytosol"/>
    <property type="evidence" value="ECO:0007669"/>
    <property type="project" value="TreeGrafter"/>
</dbReference>
<dbReference type="Gene3D" id="3.40.50.720">
    <property type="entry name" value="NAD(P)-binding Rossmann-like Domain"/>
    <property type="match status" value="2"/>
</dbReference>
<evidence type="ECO:0000313" key="6">
    <source>
        <dbReference type="Proteomes" id="UP000001137"/>
    </source>
</evidence>
<dbReference type="InterPro" id="IPR036291">
    <property type="entry name" value="NAD(P)-bd_dom_sf"/>
</dbReference>
<dbReference type="InterPro" id="IPR029752">
    <property type="entry name" value="D-isomer_DH_CS1"/>
</dbReference>
<accession>A8MD25</accession>
<dbReference type="CDD" id="cd05301">
    <property type="entry name" value="GDH"/>
    <property type="match status" value="1"/>
</dbReference>
<dbReference type="PROSITE" id="PS00065">
    <property type="entry name" value="D_2_HYDROXYACID_DH_1"/>
    <property type="match status" value="1"/>
</dbReference>
<comment type="similarity">
    <text evidence="2">Belongs to the D-isomer specific 2-hydroxyacid dehydrogenase family.</text>
</comment>
<evidence type="ECO:0000259" key="4">
    <source>
        <dbReference type="Pfam" id="PF02826"/>
    </source>
</evidence>
<dbReference type="GO" id="GO:0030267">
    <property type="term" value="F:glyoxylate reductase (NADPH) activity"/>
    <property type="evidence" value="ECO:0007669"/>
    <property type="project" value="TreeGrafter"/>
</dbReference>
<feature type="domain" description="D-isomer specific 2-hydroxyacid dehydrogenase NAD-binding" evidence="4">
    <location>
        <begin position="114"/>
        <end position="291"/>
    </location>
</feature>
<organism evidence="5 6">
    <name type="scientific">Caldivirga maquilingensis (strain ATCC 700844 / DSM 13496 / JCM 10307 / IC-167)</name>
    <dbReference type="NCBI Taxonomy" id="397948"/>
    <lineage>
        <taxon>Archaea</taxon>
        <taxon>Thermoproteota</taxon>
        <taxon>Thermoprotei</taxon>
        <taxon>Thermoproteales</taxon>
        <taxon>Thermoproteaceae</taxon>
        <taxon>Caldivirga</taxon>
    </lineage>
</organism>
<evidence type="ECO:0000259" key="3">
    <source>
        <dbReference type="Pfam" id="PF00389"/>
    </source>
</evidence>